<dbReference type="Gene3D" id="1.20.1250.20">
    <property type="entry name" value="MFS general substrate transporter like domains"/>
    <property type="match status" value="2"/>
</dbReference>
<evidence type="ECO:0000256" key="5">
    <source>
        <dbReference type="SAM" id="Phobius"/>
    </source>
</evidence>
<evidence type="ECO:0000256" key="3">
    <source>
        <dbReference type="ARBA" id="ARBA00022989"/>
    </source>
</evidence>
<gene>
    <name evidence="7" type="ORF">LCGC14_2710500</name>
</gene>
<dbReference type="SUPFAM" id="SSF103473">
    <property type="entry name" value="MFS general substrate transporter"/>
    <property type="match status" value="1"/>
</dbReference>
<dbReference type="PANTHER" id="PTHR43826">
    <property type="entry name" value="GLUCOSE-6-PHOSPHATE EXCHANGER SLC37A4"/>
    <property type="match status" value="1"/>
</dbReference>
<dbReference type="GO" id="GO:0005886">
    <property type="term" value="C:plasma membrane"/>
    <property type="evidence" value="ECO:0007669"/>
    <property type="project" value="TreeGrafter"/>
</dbReference>
<comment type="caution">
    <text evidence="7">The sequence shown here is derived from an EMBL/GenBank/DDBJ whole genome shotgun (WGS) entry which is preliminary data.</text>
</comment>
<dbReference type="PROSITE" id="PS50850">
    <property type="entry name" value="MFS"/>
    <property type="match status" value="1"/>
</dbReference>
<dbReference type="GO" id="GO:0035435">
    <property type="term" value="P:phosphate ion transmembrane transport"/>
    <property type="evidence" value="ECO:0007669"/>
    <property type="project" value="TreeGrafter"/>
</dbReference>
<feature type="transmembrane region" description="Helical" evidence="5">
    <location>
        <begin position="200"/>
        <end position="223"/>
    </location>
</feature>
<proteinExistence type="predicted"/>
<feature type="transmembrane region" description="Helical" evidence="5">
    <location>
        <begin position="175"/>
        <end position="194"/>
    </location>
</feature>
<dbReference type="GO" id="GO:0061513">
    <property type="term" value="F:glucose 6-phosphate:phosphate antiporter activity"/>
    <property type="evidence" value="ECO:0007669"/>
    <property type="project" value="TreeGrafter"/>
</dbReference>
<feature type="transmembrane region" description="Helical" evidence="5">
    <location>
        <begin position="143"/>
        <end position="163"/>
    </location>
</feature>
<dbReference type="Pfam" id="PF07690">
    <property type="entry name" value="MFS_1"/>
    <property type="match status" value="1"/>
</dbReference>
<dbReference type="InterPro" id="IPR011701">
    <property type="entry name" value="MFS"/>
</dbReference>
<dbReference type="InterPro" id="IPR036259">
    <property type="entry name" value="MFS_trans_sf"/>
</dbReference>
<feature type="transmembrane region" description="Helical" evidence="5">
    <location>
        <begin position="266"/>
        <end position="286"/>
    </location>
</feature>
<dbReference type="InterPro" id="IPR020846">
    <property type="entry name" value="MFS_dom"/>
</dbReference>
<feature type="transmembrane region" description="Helical" evidence="5">
    <location>
        <begin position="105"/>
        <end position="123"/>
    </location>
</feature>
<dbReference type="GO" id="GO:0012505">
    <property type="term" value="C:endomembrane system"/>
    <property type="evidence" value="ECO:0007669"/>
    <property type="project" value="UniProtKB-SubCell"/>
</dbReference>
<dbReference type="EMBL" id="LAZR01048545">
    <property type="protein sequence ID" value="KKK91681.1"/>
    <property type="molecule type" value="Genomic_DNA"/>
</dbReference>
<feature type="non-terminal residue" evidence="7">
    <location>
        <position position="1"/>
    </location>
</feature>
<keyword evidence="4 5" id="KW-0472">Membrane</keyword>
<name>A0A0F9C4R6_9ZZZZ</name>
<evidence type="ECO:0000256" key="1">
    <source>
        <dbReference type="ARBA" id="ARBA00004127"/>
    </source>
</evidence>
<keyword evidence="3 5" id="KW-1133">Transmembrane helix</keyword>
<organism evidence="7">
    <name type="scientific">marine sediment metagenome</name>
    <dbReference type="NCBI Taxonomy" id="412755"/>
    <lineage>
        <taxon>unclassified sequences</taxon>
        <taxon>metagenomes</taxon>
        <taxon>ecological metagenomes</taxon>
    </lineage>
</organism>
<evidence type="ECO:0000259" key="6">
    <source>
        <dbReference type="PROSITE" id="PS50850"/>
    </source>
</evidence>
<evidence type="ECO:0000313" key="7">
    <source>
        <dbReference type="EMBL" id="KKK91681.1"/>
    </source>
</evidence>
<dbReference type="AlphaFoldDB" id="A0A0F9C4R6"/>
<feature type="transmembrane region" description="Helical" evidence="5">
    <location>
        <begin position="235"/>
        <end position="254"/>
    </location>
</feature>
<feature type="domain" description="Major facilitator superfamily (MFS) profile" evidence="6">
    <location>
        <begin position="1"/>
        <end position="292"/>
    </location>
</feature>
<dbReference type="PANTHER" id="PTHR43826:SF3">
    <property type="entry name" value="GLUCOSE-6-PHOSPHATE EXCHANGER SLC37A4"/>
    <property type="match status" value="1"/>
</dbReference>
<feature type="transmembrane region" description="Helical" evidence="5">
    <location>
        <begin position="15"/>
        <end position="35"/>
    </location>
</feature>
<accession>A0A0F9C4R6</accession>
<evidence type="ECO:0000256" key="2">
    <source>
        <dbReference type="ARBA" id="ARBA00022692"/>
    </source>
</evidence>
<evidence type="ECO:0000256" key="4">
    <source>
        <dbReference type="ARBA" id="ARBA00023136"/>
    </source>
</evidence>
<sequence length="297" mass="32632">NWFTSKDRSRISGRLGTSYILGGAFSWLLAGIIIIFFSWQYTFIIPSVICVLIALNWFRKAENAPEEVSLPCIEDQENGRYQGGFSKDEHIGYSKTLRITLLNPYVWTAALALFGINIVRYGFLDWAPTYLFETEGASISSSAFKAIGFPVAGACGAVFAGWASTKYFGNKKAPVAFIMLVMLIVSCYLFLTLTETSWTSSLIMLIAIGFFTFGPHVLIITALPADLGTRKAASSVTGFIDAIGYLGAGLTGVGTGYLVEKISWDFAFYFWMSGAALAAAMMLILWRFEKKNLSVTL</sequence>
<reference evidence="7" key="1">
    <citation type="journal article" date="2015" name="Nature">
        <title>Complex archaea that bridge the gap between prokaryotes and eukaryotes.</title>
        <authorList>
            <person name="Spang A."/>
            <person name="Saw J.H."/>
            <person name="Jorgensen S.L."/>
            <person name="Zaremba-Niedzwiedzka K."/>
            <person name="Martijn J."/>
            <person name="Lind A.E."/>
            <person name="van Eijk R."/>
            <person name="Schleper C."/>
            <person name="Guy L."/>
            <person name="Ettema T.J."/>
        </authorList>
    </citation>
    <scope>NUCLEOTIDE SEQUENCE</scope>
</reference>
<protein>
    <recommendedName>
        <fullName evidence="6">Major facilitator superfamily (MFS) profile domain-containing protein</fullName>
    </recommendedName>
</protein>
<dbReference type="InterPro" id="IPR051337">
    <property type="entry name" value="OPA_Antiporter"/>
</dbReference>
<comment type="subcellular location">
    <subcellularLocation>
        <location evidence="1">Endomembrane system</location>
        <topology evidence="1">Multi-pass membrane protein</topology>
    </subcellularLocation>
</comment>
<keyword evidence="2 5" id="KW-0812">Transmembrane</keyword>
<feature type="transmembrane region" description="Helical" evidence="5">
    <location>
        <begin position="41"/>
        <end position="58"/>
    </location>
</feature>